<dbReference type="AlphaFoldDB" id="A0A139WVN8"/>
<gene>
    <name evidence="1" type="ORF">WA1_43220</name>
</gene>
<comment type="caution">
    <text evidence="1">The sequence shown here is derived from an EMBL/GenBank/DDBJ whole genome shotgun (WGS) entry which is preliminary data.</text>
</comment>
<protein>
    <submittedName>
        <fullName evidence="1">Uncharacterized protein</fullName>
    </submittedName>
</protein>
<dbReference type="EMBL" id="ANNX02000047">
    <property type="protein sequence ID" value="KYC36505.1"/>
    <property type="molecule type" value="Genomic_DNA"/>
</dbReference>
<dbReference type="Proteomes" id="UP000076925">
    <property type="component" value="Unassembled WGS sequence"/>
</dbReference>
<evidence type="ECO:0000313" key="2">
    <source>
        <dbReference type="Proteomes" id="UP000076925"/>
    </source>
</evidence>
<keyword evidence="2" id="KW-1185">Reference proteome</keyword>
<organism evidence="1 2">
    <name type="scientific">Scytonema hofmannii PCC 7110</name>
    <dbReference type="NCBI Taxonomy" id="128403"/>
    <lineage>
        <taxon>Bacteria</taxon>
        <taxon>Bacillati</taxon>
        <taxon>Cyanobacteriota</taxon>
        <taxon>Cyanophyceae</taxon>
        <taxon>Nostocales</taxon>
        <taxon>Scytonemataceae</taxon>
        <taxon>Scytonema</taxon>
    </lineage>
</organism>
<accession>A0A139WVN8</accession>
<evidence type="ECO:0000313" key="1">
    <source>
        <dbReference type="EMBL" id="KYC36505.1"/>
    </source>
</evidence>
<name>A0A139WVN8_9CYAN</name>
<proteinExistence type="predicted"/>
<sequence>MDKSSVEHDVSCSNLKIHELAITVDIRYELVAKLQEACYNLSQSSIKFHSNCSTKTGASQLGKNTLVIEIKPIQTKFA</sequence>
<reference evidence="1 2" key="1">
    <citation type="journal article" date="2013" name="Genome Biol. Evol.">
        <title>Genomes of Stigonematalean cyanobacteria (subsection V) and the evolution of oxygenic photosynthesis from prokaryotes to plastids.</title>
        <authorList>
            <person name="Dagan T."/>
            <person name="Roettger M."/>
            <person name="Stucken K."/>
            <person name="Landan G."/>
            <person name="Koch R."/>
            <person name="Major P."/>
            <person name="Gould S.B."/>
            <person name="Goremykin V.V."/>
            <person name="Rippka R."/>
            <person name="Tandeau de Marsac N."/>
            <person name="Gugger M."/>
            <person name="Lockhart P.J."/>
            <person name="Allen J.F."/>
            <person name="Brune I."/>
            <person name="Maus I."/>
            <person name="Puhler A."/>
            <person name="Martin W.F."/>
        </authorList>
    </citation>
    <scope>NUCLEOTIDE SEQUENCE [LARGE SCALE GENOMIC DNA]</scope>
    <source>
        <strain evidence="1 2">PCC 7110</strain>
    </source>
</reference>